<feature type="region of interest" description="Disordered" evidence="2">
    <location>
        <begin position="539"/>
        <end position="605"/>
    </location>
</feature>
<feature type="region of interest" description="Disordered" evidence="2">
    <location>
        <begin position="848"/>
        <end position="889"/>
    </location>
</feature>
<name>A0ABQ5RW35_9CHLO</name>
<dbReference type="SUPFAM" id="SSF56112">
    <property type="entry name" value="Protein kinase-like (PK-like)"/>
    <property type="match status" value="1"/>
</dbReference>
<dbReference type="PANTHER" id="PTHR44329">
    <property type="entry name" value="SERINE/THREONINE-PROTEIN KINASE TNNI3K-RELATED"/>
    <property type="match status" value="1"/>
</dbReference>
<dbReference type="Proteomes" id="UP001165090">
    <property type="component" value="Unassembled WGS sequence"/>
</dbReference>
<dbReference type="PANTHER" id="PTHR44329:SF289">
    <property type="entry name" value="SERINE_THREONINE-PROTEIN KINASE VIK"/>
    <property type="match status" value="1"/>
</dbReference>
<keyword evidence="1" id="KW-0067">ATP-binding</keyword>
<keyword evidence="1" id="KW-0547">Nucleotide-binding</keyword>
<organism evidence="4 5">
    <name type="scientific">Volvox africanus</name>
    <dbReference type="NCBI Taxonomy" id="51714"/>
    <lineage>
        <taxon>Eukaryota</taxon>
        <taxon>Viridiplantae</taxon>
        <taxon>Chlorophyta</taxon>
        <taxon>core chlorophytes</taxon>
        <taxon>Chlorophyceae</taxon>
        <taxon>CS clade</taxon>
        <taxon>Chlamydomonadales</taxon>
        <taxon>Volvocaceae</taxon>
        <taxon>Volvox</taxon>
    </lineage>
</organism>
<protein>
    <recommendedName>
        <fullName evidence="3">Protein kinase domain-containing protein</fullName>
    </recommendedName>
</protein>
<feature type="region of interest" description="Disordered" evidence="2">
    <location>
        <begin position="216"/>
        <end position="245"/>
    </location>
</feature>
<evidence type="ECO:0000256" key="2">
    <source>
        <dbReference type="SAM" id="MobiDB-lite"/>
    </source>
</evidence>
<sequence length="1077" mass="113011">MEIISKRPGVLPASLETLRIGKVLGKGGFAVVRSGQLKTSEGTAFPVAVKVLHPEYIGETSQELRLFKEEAELMLQLDHGNIITAYGLIKLRPNFPGLEGHKQPAYALVLEKMEGGSLARLMIKQLLAGAVPKYTFSQALGWLIDVARALQYLHNGGSDGFPRIHRDIKLENVLLTAGMKTAKLADFGLQKAIFAIQPERQQAMMVRRTTRLSLNLPPRTVATPTGLSRLAPESERSSHRQSPPVRLQLQLQPVPTDHLSLPNGLIADPLTQQCSSGVADDLLSGDALFYSVDKDGLIPVVLPNSPQPQSRPATSPTEALRIRPDSDLPLSALESQAQLSTRTERGREISRRSRSMSHLDQVSSGPWPGNLVAVPSSARDGAAGLAVQLQPRPNSQLVSTSSAVGARSSSMNRHRLSLFKDRSGMEVQLPPSPVFQGSPDGHGVAAESSPRSMATVLAGTSSSVSRLSPLGQSQPVRCADSGTNAASRLDENMLFMSDSDKKAVVAGDGVCGGLPEPVRCPAGAVPKIVVTESMRVRLADISPSHPRTPTSDDTTTGAAVPSPLLNSANAPFTTRQSPASGLTHASSPHGVGAAGQGMEGAPPSHASLREVVLESGNLVAQAQEQPHEDAAASAQPYDFQRGNIRSIGSTVPGTFGGGGGGVVSPVVAGALGSIQGKRLSAAKGGPGNGVPGAKPYSGSSGTSGDLPGDALRPVQLGICGSAVPRIAIDCTAKVECPPETPLALEVEVEVTVAQRAGNVSGRTSPSAAAEQQQSNIGRVEASSPVSPLQLSSCLATGRVAATSPGLLLPAGSAISPSNQTNHRPQLHMSDLLHLRLGTRNISVRSLRSSASGALSRQTMASAPSSPRLAMASTARRAAGSQPETPAAVPPAEWATVAAPCSALRMSNVGSMPGTHISGRPVSGGIRSLGAAADFEEVFSLTGRTGSLMYLAPEAYKKEPYNDKVDVYSLGVLMYELFGRTSITFTHISTRLPAFSRMLCNPGEFAERVAAGYRPPRTNQMMRMPPQLWELIEASWHQDPVQRPDIGSMLVALEDLVEPLAEAEAIIGQGPRCSCVIC</sequence>
<feature type="region of interest" description="Disordered" evidence="2">
    <location>
        <begin position="324"/>
        <end position="367"/>
    </location>
</feature>
<accession>A0ABQ5RW35</accession>
<evidence type="ECO:0000256" key="1">
    <source>
        <dbReference type="PROSITE-ProRule" id="PRU10141"/>
    </source>
</evidence>
<dbReference type="InterPro" id="IPR001245">
    <property type="entry name" value="Ser-Thr/Tyr_kinase_cat_dom"/>
</dbReference>
<feature type="binding site" evidence="1">
    <location>
        <position position="50"/>
    </location>
    <ligand>
        <name>ATP</name>
        <dbReference type="ChEBI" id="CHEBI:30616"/>
    </ligand>
</feature>
<evidence type="ECO:0000313" key="4">
    <source>
        <dbReference type="EMBL" id="GLI61554.1"/>
    </source>
</evidence>
<feature type="compositionally biased region" description="Polar residues" evidence="2">
    <location>
        <begin position="545"/>
        <end position="557"/>
    </location>
</feature>
<dbReference type="InterPro" id="IPR051681">
    <property type="entry name" value="Ser/Thr_Kinases-Pseudokinases"/>
</dbReference>
<feature type="compositionally biased region" description="Polar residues" evidence="2">
    <location>
        <begin position="564"/>
        <end position="586"/>
    </location>
</feature>
<dbReference type="SMART" id="SM00220">
    <property type="entry name" value="S_TKc"/>
    <property type="match status" value="1"/>
</dbReference>
<evidence type="ECO:0000313" key="5">
    <source>
        <dbReference type="Proteomes" id="UP001165090"/>
    </source>
</evidence>
<dbReference type="EMBL" id="BSDZ01000010">
    <property type="protein sequence ID" value="GLI61554.1"/>
    <property type="molecule type" value="Genomic_DNA"/>
</dbReference>
<feature type="region of interest" description="Disordered" evidence="2">
    <location>
        <begin position="757"/>
        <end position="782"/>
    </location>
</feature>
<dbReference type="PROSITE" id="PS00107">
    <property type="entry name" value="PROTEIN_KINASE_ATP"/>
    <property type="match status" value="1"/>
</dbReference>
<feature type="domain" description="Protein kinase" evidence="3">
    <location>
        <begin position="18"/>
        <end position="328"/>
    </location>
</feature>
<gene>
    <name evidence="4" type="ORF">VaNZ11_003948</name>
</gene>
<dbReference type="InterPro" id="IPR000719">
    <property type="entry name" value="Prot_kinase_dom"/>
</dbReference>
<feature type="compositionally biased region" description="Basic and acidic residues" evidence="2">
    <location>
        <begin position="342"/>
        <end position="351"/>
    </location>
</feature>
<evidence type="ECO:0000259" key="3">
    <source>
        <dbReference type="PROSITE" id="PS50011"/>
    </source>
</evidence>
<feature type="compositionally biased region" description="Polar residues" evidence="2">
    <location>
        <begin position="760"/>
        <end position="776"/>
    </location>
</feature>
<reference evidence="4 5" key="1">
    <citation type="journal article" date="2023" name="IScience">
        <title>Expanded male sex-determining region conserved during the evolution of homothallism in the green alga Volvox.</title>
        <authorList>
            <person name="Yamamoto K."/>
            <person name="Matsuzaki R."/>
            <person name="Mahakham W."/>
            <person name="Heman W."/>
            <person name="Sekimoto H."/>
            <person name="Kawachi M."/>
            <person name="Minakuchi Y."/>
            <person name="Toyoda A."/>
            <person name="Nozaki H."/>
        </authorList>
    </citation>
    <scope>NUCLEOTIDE SEQUENCE [LARGE SCALE GENOMIC DNA]</scope>
    <source>
        <strain evidence="4 5">NIES-4468</strain>
    </source>
</reference>
<dbReference type="Pfam" id="PF07714">
    <property type="entry name" value="PK_Tyr_Ser-Thr"/>
    <property type="match status" value="2"/>
</dbReference>
<feature type="domain" description="Protein kinase" evidence="3">
    <location>
        <begin position="649"/>
        <end position="1056"/>
    </location>
</feature>
<proteinExistence type="predicted"/>
<dbReference type="PROSITE" id="PS50011">
    <property type="entry name" value="PROTEIN_KINASE_DOM"/>
    <property type="match status" value="2"/>
</dbReference>
<dbReference type="InterPro" id="IPR011009">
    <property type="entry name" value="Kinase-like_dom_sf"/>
</dbReference>
<feature type="region of interest" description="Disordered" evidence="2">
    <location>
        <begin position="680"/>
        <end position="708"/>
    </location>
</feature>
<dbReference type="Gene3D" id="3.30.200.20">
    <property type="entry name" value="Phosphorylase Kinase, domain 1"/>
    <property type="match status" value="1"/>
</dbReference>
<dbReference type="Gene3D" id="1.10.510.10">
    <property type="entry name" value="Transferase(Phosphotransferase) domain 1"/>
    <property type="match status" value="2"/>
</dbReference>
<dbReference type="InterPro" id="IPR017441">
    <property type="entry name" value="Protein_kinase_ATP_BS"/>
</dbReference>
<comment type="caution">
    <text evidence="4">The sequence shown here is derived from an EMBL/GenBank/DDBJ whole genome shotgun (WGS) entry which is preliminary data.</text>
</comment>
<keyword evidence="5" id="KW-1185">Reference proteome</keyword>